<accession>A0A8T9B7R6</accession>
<dbReference type="EC" id="2.1.1.63" evidence="3"/>
<dbReference type="PROSITE" id="PS00374">
    <property type="entry name" value="MGMT"/>
    <property type="match status" value="1"/>
</dbReference>
<keyword evidence="5 14" id="KW-0489">Methyltransferase</keyword>
<dbReference type="InterPro" id="IPR001497">
    <property type="entry name" value="MethylDNA_cys_MeTrfase_AS"/>
</dbReference>
<feature type="domain" description="Methylated-DNA-[protein]-cysteine S-methyltransferase DNA binding" evidence="13">
    <location>
        <begin position="217"/>
        <end position="305"/>
    </location>
</feature>
<comment type="caution">
    <text evidence="14">The sequence shown here is derived from an EMBL/GenBank/DDBJ whole genome shotgun (WGS) entry which is preliminary data.</text>
</comment>
<protein>
    <recommendedName>
        <fullName evidence="4">Methylated-DNA--protein-cysteine methyltransferase</fullName>
        <ecNumber evidence="3">2.1.1.63</ecNumber>
    </recommendedName>
    <alternativeName>
        <fullName evidence="9">6-O-methylguanine-DNA methyltransferase</fullName>
    </alternativeName>
    <alternativeName>
        <fullName evidence="10">O-6-methylguanine-DNA-alkyltransferase</fullName>
    </alternativeName>
</protein>
<keyword evidence="7" id="KW-0227">DNA damage</keyword>
<dbReference type="SUPFAM" id="SSF46767">
    <property type="entry name" value="Methylated DNA-protein cysteine methyltransferase, C-terminal domain"/>
    <property type="match status" value="1"/>
</dbReference>
<evidence type="ECO:0000256" key="3">
    <source>
        <dbReference type="ARBA" id="ARBA00011918"/>
    </source>
</evidence>
<evidence type="ECO:0000313" key="15">
    <source>
        <dbReference type="Proteomes" id="UP000469559"/>
    </source>
</evidence>
<dbReference type="GO" id="GO:0006281">
    <property type="term" value="P:DNA repair"/>
    <property type="evidence" value="ECO:0007669"/>
    <property type="project" value="UniProtKB-KW"/>
</dbReference>
<dbReference type="GO" id="GO:0003908">
    <property type="term" value="F:methylated-DNA-[protein]-cysteine S-methyltransferase activity"/>
    <property type="evidence" value="ECO:0007669"/>
    <property type="project" value="UniProtKB-EC"/>
</dbReference>
<dbReference type="AlphaFoldDB" id="A0A8T9B7R6"/>
<evidence type="ECO:0000256" key="5">
    <source>
        <dbReference type="ARBA" id="ARBA00022603"/>
    </source>
</evidence>
<dbReference type="PANTHER" id="PTHR10815:SF13">
    <property type="entry name" value="METHYLATED-DNA--PROTEIN-CYSTEINE METHYLTRANSFERASE"/>
    <property type="match status" value="1"/>
</dbReference>
<evidence type="ECO:0000256" key="9">
    <source>
        <dbReference type="ARBA" id="ARBA00030795"/>
    </source>
</evidence>
<dbReference type="PANTHER" id="PTHR10815">
    <property type="entry name" value="METHYLATED-DNA--PROTEIN-CYSTEINE METHYLTRANSFERASE"/>
    <property type="match status" value="1"/>
</dbReference>
<evidence type="ECO:0000256" key="10">
    <source>
        <dbReference type="ARBA" id="ARBA00031621"/>
    </source>
</evidence>
<gene>
    <name evidence="14" type="primary">ogt</name>
    <name evidence="14" type="ORF">LARI1_G007647</name>
</gene>
<evidence type="ECO:0000256" key="11">
    <source>
        <dbReference type="ARBA" id="ARBA00049348"/>
    </source>
</evidence>
<dbReference type="NCBIfam" id="TIGR00589">
    <property type="entry name" value="ogt"/>
    <property type="match status" value="1"/>
</dbReference>
<evidence type="ECO:0000256" key="12">
    <source>
        <dbReference type="SAM" id="MobiDB-lite"/>
    </source>
</evidence>
<evidence type="ECO:0000259" key="13">
    <source>
        <dbReference type="Pfam" id="PF01035"/>
    </source>
</evidence>
<dbReference type="Gene3D" id="1.10.10.10">
    <property type="entry name" value="Winged helix-like DNA-binding domain superfamily/Winged helix DNA-binding domain"/>
    <property type="match status" value="1"/>
</dbReference>
<evidence type="ECO:0000256" key="4">
    <source>
        <dbReference type="ARBA" id="ARBA00015377"/>
    </source>
</evidence>
<evidence type="ECO:0000256" key="7">
    <source>
        <dbReference type="ARBA" id="ARBA00022763"/>
    </source>
</evidence>
<dbReference type="GO" id="GO:0032259">
    <property type="term" value="P:methylation"/>
    <property type="evidence" value="ECO:0007669"/>
    <property type="project" value="UniProtKB-KW"/>
</dbReference>
<comment type="catalytic activity">
    <reaction evidence="1">
        <text>a 4-O-methyl-thymidine in DNA + L-cysteinyl-[protein] = a thymidine in DNA + S-methyl-L-cysteinyl-[protein]</text>
        <dbReference type="Rhea" id="RHEA:53428"/>
        <dbReference type="Rhea" id="RHEA-COMP:10131"/>
        <dbReference type="Rhea" id="RHEA-COMP:10132"/>
        <dbReference type="Rhea" id="RHEA-COMP:13555"/>
        <dbReference type="Rhea" id="RHEA-COMP:13556"/>
        <dbReference type="ChEBI" id="CHEBI:29950"/>
        <dbReference type="ChEBI" id="CHEBI:82612"/>
        <dbReference type="ChEBI" id="CHEBI:137386"/>
        <dbReference type="ChEBI" id="CHEBI:137387"/>
        <dbReference type="EC" id="2.1.1.63"/>
    </reaction>
</comment>
<dbReference type="EMBL" id="QGMF01000506">
    <property type="protein sequence ID" value="TVY15411.1"/>
    <property type="molecule type" value="Genomic_DNA"/>
</dbReference>
<dbReference type="CDD" id="cd06445">
    <property type="entry name" value="ATase"/>
    <property type="match status" value="1"/>
</dbReference>
<comment type="catalytic activity">
    <reaction evidence="11">
        <text>a 6-O-methyl-2'-deoxyguanosine in DNA + L-cysteinyl-[protein] = S-methyl-L-cysteinyl-[protein] + a 2'-deoxyguanosine in DNA</text>
        <dbReference type="Rhea" id="RHEA:24000"/>
        <dbReference type="Rhea" id="RHEA-COMP:10131"/>
        <dbReference type="Rhea" id="RHEA-COMP:10132"/>
        <dbReference type="Rhea" id="RHEA-COMP:11367"/>
        <dbReference type="Rhea" id="RHEA-COMP:11368"/>
        <dbReference type="ChEBI" id="CHEBI:29950"/>
        <dbReference type="ChEBI" id="CHEBI:82612"/>
        <dbReference type="ChEBI" id="CHEBI:85445"/>
        <dbReference type="ChEBI" id="CHEBI:85448"/>
        <dbReference type="EC" id="2.1.1.63"/>
    </reaction>
</comment>
<evidence type="ECO:0000256" key="2">
    <source>
        <dbReference type="ARBA" id="ARBA00008711"/>
    </source>
</evidence>
<evidence type="ECO:0000256" key="8">
    <source>
        <dbReference type="ARBA" id="ARBA00023204"/>
    </source>
</evidence>
<comment type="similarity">
    <text evidence="2">Belongs to the MGMT family.</text>
</comment>
<keyword evidence="8" id="KW-0234">DNA repair</keyword>
<reference evidence="14 15" key="1">
    <citation type="submission" date="2018-05" db="EMBL/GenBank/DDBJ databases">
        <title>Whole genome sequencing for identification of molecular markers to develop diagnostic detection tools for the regulated plant pathogen Lachnellula willkommii.</title>
        <authorList>
            <person name="Giroux E."/>
            <person name="Bilodeau G."/>
        </authorList>
    </citation>
    <scope>NUCLEOTIDE SEQUENCE [LARGE SCALE GENOMIC DNA]</scope>
    <source>
        <strain evidence="14 15">CBS 203.66</strain>
    </source>
</reference>
<dbReference type="InterPro" id="IPR036217">
    <property type="entry name" value="MethylDNA_cys_MeTrfase_DNAb"/>
</dbReference>
<evidence type="ECO:0000256" key="6">
    <source>
        <dbReference type="ARBA" id="ARBA00022679"/>
    </source>
</evidence>
<dbReference type="OrthoDB" id="1907495at2759"/>
<dbReference type="Proteomes" id="UP000469559">
    <property type="component" value="Unassembled WGS sequence"/>
</dbReference>
<sequence length="322" mass="35369">MEEIKSQKRKSTLNPNPITKPRNKCNPIPPPDGEDFSADIVSYLHEWEATAVFELGTVGGDPKVEMPSTNLLISLYIGKDRDAEANPEPSCDWLPFPFPFPFLQPKAKAKANITYTLTLTSHLSPLTPNRANETITKDSIQTVAIMEVPVANEKRKRAAGDDAARPTKAIKKTELALLDDPEVETADTSPYFKAITTKEETHLTPYLRKISLSGKTPFQKRVLTALCQVPRGQYTTYGIMSKYLSSSPRAVGNALKNNPFAPQVPCHRVLASDGGLGGFMGSWGRGGEKGKNDDKKLKLLREEGVRFGGNGKVVGKVWNGFK</sequence>
<feature type="region of interest" description="Disordered" evidence="12">
    <location>
        <begin position="1"/>
        <end position="32"/>
    </location>
</feature>
<proteinExistence type="inferred from homology"/>
<organism evidence="14 15">
    <name type="scientific">Lachnellula arida</name>
    <dbReference type="NCBI Taxonomy" id="1316785"/>
    <lineage>
        <taxon>Eukaryota</taxon>
        <taxon>Fungi</taxon>
        <taxon>Dikarya</taxon>
        <taxon>Ascomycota</taxon>
        <taxon>Pezizomycotina</taxon>
        <taxon>Leotiomycetes</taxon>
        <taxon>Helotiales</taxon>
        <taxon>Lachnaceae</taxon>
        <taxon>Lachnellula</taxon>
    </lineage>
</organism>
<dbReference type="InterPro" id="IPR036388">
    <property type="entry name" value="WH-like_DNA-bd_sf"/>
</dbReference>
<keyword evidence="15" id="KW-1185">Reference proteome</keyword>
<dbReference type="InterPro" id="IPR014048">
    <property type="entry name" value="MethylDNA_cys_MeTrfase_DNA-bd"/>
</dbReference>
<evidence type="ECO:0000313" key="14">
    <source>
        <dbReference type="EMBL" id="TVY15411.1"/>
    </source>
</evidence>
<dbReference type="Pfam" id="PF01035">
    <property type="entry name" value="DNA_binding_1"/>
    <property type="match status" value="1"/>
</dbReference>
<evidence type="ECO:0000256" key="1">
    <source>
        <dbReference type="ARBA" id="ARBA00001286"/>
    </source>
</evidence>
<keyword evidence="6" id="KW-0808">Transferase</keyword>
<name>A0A8T9B7R6_9HELO</name>